<dbReference type="RefSeq" id="YP_009339021.1">
    <property type="nucleotide sequence ID" value="NC_033357.1"/>
</dbReference>
<dbReference type="GeneID" id="30859007"/>
<dbReference type="InterPro" id="IPR002677">
    <property type="entry name" value="Ribosomal_bL32"/>
</dbReference>
<evidence type="ECO:0000256" key="4">
    <source>
        <dbReference type="ARBA" id="ARBA00023274"/>
    </source>
</evidence>
<protein>
    <recommendedName>
        <fullName evidence="5">Large ribosomal subunit protein bL32c</fullName>
    </recommendedName>
    <alternativeName>
        <fullName evidence="6">50S ribosomal protein L32, chloroplastic</fullName>
    </alternativeName>
</protein>
<dbReference type="EMBL" id="KX267771">
    <property type="protein sequence ID" value="API84979.1"/>
    <property type="molecule type" value="Genomic_DNA"/>
</dbReference>
<dbReference type="InterPro" id="IPR044958">
    <property type="entry name" value="Ribosomal_bL32_plant/cyanobact"/>
</dbReference>
<dbReference type="GO" id="GO:0003735">
    <property type="term" value="F:structural constituent of ribosome"/>
    <property type="evidence" value="ECO:0007669"/>
    <property type="project" value="InterPro"/>
</dbReference>
<dbReference type="GeneID" id="30859101"/>
<dbReference type="EMBL" id="KX267771">
    <property type="protein sequence ID" value="API84914.1"/>
    <property type="molecule type" value="Genomic_DNA"/>
</dbReference>
<organism evidence="7">
    <name type="scientific">Pelargonium endlicherianum</name>
    <dbReference type="NCBI Taxonomy" id="158596"/>
    <lineage>
        <taxon>Eukaryota</taxon>
        <taxon>Viridiplantae</taxon>
        <taxon>Streptophyta</taxon>
        <taxon>Embryophyta</taxon>
        <taxon>Tracheophyta</taxon>
        <taxon>Spermatophyta</taxon>
        <taxon>Magnoliopsida</taxon>
        <taxon>eudicotyledons</taxon>
        <taxon>Gunneridae</taxon>
        <taxon>Pentapetalae</taxon>
        <taxon>rosids</taxon>
        <taxon>malvids</taxon>
        <taxon>Geraniales</taxon>
        <taxon>Geraniaceae</taxon>
        <taxon>Pelargonium</taxon>
    </lineage>
</organism>
<dbReference type="RefSeq" id="YP_009338957.1">
    <property type="nucleotide sequence ID" value="NC_033357.1"/>
</dbReference>
<dbReference type="GO" id="GO:0006412">
    <property type="term" value="P:translation"/>
    <property type="evidence" value="ECO:0007669"/>
    <property type="project" value="InterPro"/>
</dbReference>
<dbReference type="GO" id="GO:0015934">
    <property type="term" value="C:large ribosomal subunit"/>
    <property type="evidence" value="ECO:0007669"/>
    <property type="project" value="InterPro"/>
</dbReference>
<evidence type="ECO:0000256" key="1">
    <source>
        <dbReference type="ARBA" id="ARBA00004229"/>
    </source>
</evidence>
<evidence type="ECO:0000313" key="7">
    <source>
        <dbReference type="EMBL" id="API84979.1"/>
    </source>
</evidence>
<evidence type="ECO:0000256" key="5">
    <source>
        <dbReference type="ARBA" id="ARBA00035280"/>
    </source>
</evidence>
<evidence type="ECO:0000256" key="2">
    <source>
        <dbReference type="ARBA" id="ARBA00008560"/>
    </source>
</evidence>
<evidence type="ECO:0000256" key="3">
    <source>
        <dbReference type="ARBA" id="ARBA00022980"/>
    </source>
</evidence>
<geneLocation type="plastid" evidence="7"/>
<name>A0A1L4BMX0_9ROSI</name>
<keyword evidence="3 7" id="KW-0689">Ribosomal protein</keyword>
<gene>
    <name evidence="7" type="primary">rpl32</name>
</gene>
<dbReference type="PANTHER" id="PTHR36083">
    <property type="entry name" value="50S RIBOSOMAL PROTEIN L32, CHLOROPLASTIC"/>
    <property type="match status" value="1"/>
</dbReference>
<reference evidence="7" key="2">
    <citation type="submission" date="2016-05" db="EMBL/GenBank/DDBJ databases">
        <authorList>
            <person name="Lavstsen T."/>
            <person name="Jespersen J.S."/>
        </authorList>
    </citation>
    <scope>NUCLEOTIDE SEQUENCE</scope>
</reference>
<sequence>MTVPKKRLSSSKKRIRKNIWKGKGHWAALKAFSLGKSLSTGNSQSFFSMPTRFFSMPTRFFSMPTRFFSMPTRFFSMPTRFFSMPTDNKKTKKS</sequence>
<reference evidence="7" key="1">
    <citation type="journal article" date="2016" name="New Phytol.">
        <title>Expansion of inverted repeat does not decrease substitution rates in Pelargonium plastid genomes.</title>
        <authorList>
            <person name="Weng M.L."/>
            <person name="Ruhlman T.A."/>
            <person name="Jansen R.K."/>
        </authorList>
    </citation>
    <scope>NUCLEOTIDE SEQUENCE</scope>
</reference>
<dbReference type="AlphaFoldDB" id="A0A1L4BMX0"/>
<comment type="subcellular location">
    <subcellularLocation>
        <location evidence="1">Plastid</location>
        <location evidence="1">Chloroplast</location>
    </subcellularLocation>
</comment>
<proteinExistence type="inferred from homology"/>
<dbReference type="HAMAP" id="MF_00340">
    <property type="entry name" value="Ribosomal_bL32"/>
    <property type="match status" value="1"/>
</dbReference>
<keyword evidence="7" id="KW-0934">Plastid</keyword>
<comment type="similarity">
    <text evidence="2">Belongs to the bacterial ribosomal protein bL32 family.</text>
</comment>
<keyword evidence="4" id="KW-0687">Ribonucleoprotein</keyword>
<evidence type="ECO:0000256" key="6">
    <source>
        <dbReference type="ARBA" id="ARBA00035431"/>
    </source>
</evidence>
<accession>A0A1L4BMX0</accession>
<dbReference type="PANTHER" id="PTHR36083:SF1">
    <property type="entry name" value="LARGE RIBOSOMAL SUBUNIT PROTEIN BL32C"/>
    <property type="match status" value="1"/>
</dbReference>
<dbReference type="GO" id="GO:0009507">
    <property type="term" value="C:chloroplast"/>
    <property type="evidence" value="ECO:0007669"/>
    <property type="project" value="UniProtKB-SubCell"/>
</dbReference>